<name>J0L8M1_AURST</name>
<sequence length="481" mass="51384">MVPRWESHVTEGRRLAALKCAWRTLGVSRAFLRLLPSTTIEPTHPNMLAAAFRPLLDDFAARLGVEPGTTSNGHANAPRSSLREQVFSAPRVAAIWGTSGSKVPTRGASVNTMQGDAPPSAGVDKEASAGTTSDCADHGQEHPTEHPAAHTVVESGIDMPESATPALSSTTIMVNASRSLPPASPTIFIPEGRAQIRRDVWWTPRSVPWVRETRRAELQRDVWWTPRPSDRTPAGVPPGVQTPIPWTTTLQSAQQARALTTASPPASPTRLVQDQESSAPAAPEPKHLFNAASPAVTRKRGPLADAVSTSMPPRLPVLTPVPQSATADKENVAPSTSQTRARRAGPCPYRIERPPGPRLTLAQMLALVDALVPPPPPPPPPPPASPVRPASPSTSGPWTPRTPVGVRADSPVEEEKPDPDRCVSPLDLPPAVYSVSFTAPMRIAPDSFREYPDRLPVPFPISAEHLAQRRAQHPGAAAEIA</sequence>
<feature type="compositionally biased region" description="Basic and acidic residues" evidence="1">
    <location>
        <begin position="135"/>
        <end position="145"/>
    </location>
</feature>
<proteinExistence type="predicted"/>
<dbReference type="InParanoid" id="J0L8M1"/>
<dbReference type="AlphaFoldDB" id="J0L8M1"/>
<dbReference type="Proteomes" id="UP000006514">
    <property type="component" value="Unassembled WGS sequence"/>
</dbReference>
<evidence type="ECO:0000256" key="1">
    <source>
        <dbReference type="SAM" id="MobiDB-lite"/>
    </source>
</evidence>
<organism evidence="2 3">
    <name type="scientific">Auricularia subglabra (strain TFB-10046 / SS5)</name>
    <name type="common">White-rot fungus</name>
    <name type="synonym">Auricularia delicata (strain TFB10046)</name>
    <dbReference type="NCBI Taxonomy" id="717982"/>
    <lineage>
        <taxon>Eukaryota</taxon>
        <taxon>Fungi</taxon>
        <taxon>Dikarya</taxon>
        <taxon>Basidiomycota</taxon>
        <taxon>Agaricomycotina</taxon>
        <taxon>Agaricomycetes</taxon>
        <taxon>Auriculariales</taxon>
        <taxon>Auriculariaceae</taxon>
        <taxon>Auricularia</taxon>
    </lineage>
</organism>
<feature type="compositionally biased region" description="Pro residues" evidence="1">
    <location>
        <begin position="372"/>
        <end position="386"/>
    </location>
</feature>
<keyword evidence="3" id="KW-1185">Reference proteome</keyword>
<feature type="region of interest" description="Disordered" evidence="1">
    <location>
        <begin position="251"/>
        <end position="356"/>
    </location>
</feature>
<gene>
    <name evidence="2" type="ORF">AURDEDRAFT_117978</name>
</gene>
<feature type="region of interest" description="Disordered" evidence="1">
    <location>
        <begin position="370"/>
        <end position="425"/>
    </location>
</feature>
<protein>
    <submittedName>
        <fullName evidence="2">Uncharacterized protein</fullName>
    </submittedName>
</protein>
<accession>J0L8M1</accession>
<dbReference type="KEGG" id="adl:AURDEDRAFT_117978"/>
<feature type="compositionally biased region" description="Polar residues" evidence="1">
    <location>
        <begin position="251"/>
        <end position="278"/>
    </location>
</feature>
<dbReference type="EMBL" id="JH688726">
    <property type="protein sequence ID" value="EJD32701.1"/>
    <property type="molecule type" value="Genomic_DNA"/>
</dbReference>
<evidence type="ECO:0000313" key="2">
    <source>
        <dbReference type="EMBL" id="EJD32701.1"/>
    </source>
</evidence>
<feature type="non-terminal residue" evidence="2">
    <location>
        <position position="481"/>
    </location>
</feature>
<feature type="compositionally biased region" description="Polar residues" evidence="1">
    <location>
        <begin position="99"/>
        <end position="114"/>
    </location>
</feature>
<evidence type="ECO:0000313" key="3">
    <source>
        <dbReference type="Proteomes" id="UP000006514"/>
    </source>
</evidence>
<feature type="region of interest" description="Disordered" evidence="1">
    <location>
        <begin position="99"/>
        <end position="145"/>
    </location>
</feature>
<reference evidence="3" key="1">
    <citation type="journal article" date="2012" name="Science">
        <title>The Paleozoic origin of enzymatic lignin decomposition reconstructed from 31 fungal genomes.</title>
        <authorList>
            <person name="Floudas D."/>
            <person name="Binder M."/>
            <person name="Riley R."/>
            <person name="Barry K."/>
            <person name="Blanchette R.A."/>
            <person name="Henrissat B."/>
            <person name="Martinez A.T."/>
            <person name="Otillar R."/>
            <person name="Spatafora J.W."/>
            <person name="Yadav J.S."/>
            <person name="Aerts A."/>
            <person name="Benoit I."/>
            <person name="Boyd A."/>
            <person name="Carlson A."/>
            <person name="Copeland A."/>
            <person name="Coutinho P.M."/>
            <person name="de Vries R.P."/>
            <person name="Ferreira P."/>
            <person name="Findley K."/>
            <person name="Foster B."/>
            <person name="Gaskell J."/>
            <person name="Glotzer D."/>
            <person name="Gorecki P."/>
            <person name="Heitman J."/>
            <person name="Hesse C."/>
            <person name="Hori C."/>
            <person name="Igarashi K."/>
            <person name="Jurgens J.A."/>
            <person name="Kallen N."/>
            <person name="Kersten P."/>
            <person name="Kohler A."/>
            <person name="Kuees U."/>
            <person name="Kumar T.K.A."/>
            <person name="Kuo A."/>
            <person name="LaButti K."/>
            <person name="Larrondo L.F."/>
            <person name="Lindquist E."/>
            <person name="Ling A."/>
            <person name="Lombard V."/>
            <person name="Lucas S."/>
            <person name="Lundell T."/>
            <person name="Martin R."/>
            <person name="McLaughlin D.J."/>
            <person name="Morgenstern I."/>
            <person name="Morin E."/>
            <person name="Murat C."/>
            <person name="Nagy L.G."/>
            <person name="Nolan M."/>
            <person name="Ohm R.A."/>
            <person name="Patyshakuliyeva A."/>
            <person name="Rokas A."/>
            <person name="Ruiz-Duenas F.J."/>
            <person name="Sabat G."/>
            <person name="Salamov A."/>
            <person name="Samejima M."/>
            <person name="Schmutz J."/>
            <person name="Slot J.C."/>
            <person name="St John F."/>
            <person name="Stenlid J."/>
            <person name="Sun H."/>
            <person name="Sun S."/>
            <person name="Syed K."/>
            <person name="Tsang A."/>
            <person name="Wiebenga A."/>
            <person name="Young D."/>
            <person name="Pisabarro A."/>
            <person name="Eastwood D.C."/>
            <person name="Martin F."/>
            <person name="Cullen D."/>
            <person name="Grigoriev I.V."/>
            <person name="Hibbett D.S."/>
        </authorList>
    </citation>
    <scope>NUCLEOTIDE SEQUENCE [LARGE SCALE GENOMIC DNA]</scope>
    <source>
        <strain evidence="3">TFB10046</strain>
    </source>
</reference>